<dbReference type="Pfam" id="PF08885">
    <property type="entry name" value="GSCFA"/>
    <property type="match status" value="1"/>
</dbReference>
<dbReference type="SUPFAM" id="SSF52266">
    <property type="entry name" value="SGNH hydrolase"/>
    <property type="match status" value="1"/>
</dbReference>
<dbReference type="EMBL" id="QURB01000012">
    <property type="protein sequence ID" value="RFC53168.1"/>
    <property type="molecule type" value="Genomic_DNA"/>
</dbReference>
<proteinExistence type="predicted"/>
<dbReference type="OrthoDB" id="9807687at2"/>
<sequence>MQKTSVKIPKVESVDYASHYSFLGSCFSEHLSAKMKENGFTVSANPFGVIFNPISLADLLLGDDEVLEDSVFERDGVALSWLANSTCFTYAEKTLKTQLVELRKEFLNSLSSSKILFVTFGTAWVYEKNSTHQIVANCHKVPNKNFTKRLLTVEEITEKWSQLIEKLNLESDLKLIFTVSPVRHVKDGLVENARSKAVLLNAVHKLNDKYSNVGYFPAYELMLDEMRDYAFYKKDGLHPNEIAVDEIWKRFKEAYFTEQTDSICKEYEKIRMLFAHRSLHPASEKAKEFELNREKKLEDFKLRFPSFNRGGR</sequence>
<name>A0A3E1EUG0_9FLAO</name>
<evidence type="ECO:0000313" key="2">
    <source>
        <dbReference type="EMBL" id="RFC53168.1"/>
    </source>
</evidence>
<keyword evidence="3" id="KW-1185">Reference proteome</keyword>
<dbReference type="PROSITE" id="PS51257">
    <property type="entry name" value="PROKAR_LIPOPROTEIN"/>
    <property type="match status" value="1"/>
</dbReference>
<gene>
    <name evidence="2" type="ORF">DXU93_14505</name>
</gene>
<evidence type="ECO:0000259" key="1">
    <source>
        <dbReference type="Pfam" id="PF08885"/>
    </source>
</evidence>
<protein>
    <recommendedName>
        <fullName evidence="1">GSCFA domain-containing protein</fullName>
    </recommendedName>
</protein>
<dbReference type="InterPro" id="IPR036514">
    <property type="entry name" value="SGNH_hydro_sf"/>
</dbReference>
<accession>A0A3E1EUG0</accession>
<dbReference type="RefSeq" id="WP_116882029.1">
    <property type="nucleotide sequence ID" value="NZ_QURB01000012.1"/>
</dbReference>
<dbReference type="GO" id="GO:0016788">
    <property type="term" value="F:hydrolase activity, acting on ester bonds"/>
    <property type="evidence" value="ECO:0007669"/>
    <property type="project" value="UniProtKB-ARBA"/>
</dbReference>
<organism evidence="2 3">
    <name type="scientific">Brumimicrobium aurantiacum</name>
    <dbReference type="NCBI Taxonomy" id="1737063"/>
    <lineage>
        <taxon>Bacteria</taxon>
        <taxon>Pseudomonadati</taxon>
        <taxon>Bacteroidota</taxon>
        <taxon>Flavobacteriia</taxon>
        <taxon>Flavobacteriales</taxon>
        <taxon>Crocinitomicaceae</taxon>
        <taxon>Brumimicrobium</taxon>
    </lineage>
</organism>
<reference evidence="2 3" key="1">
    <citation type="submission" date="2018-08" db="EMBL/GenBank/DDBJ databases">
        <title>The draft genome squence of Brumimicrobium sp. N62.</title>
        <authorList>
            <person name="Du Z.-J."/>
            <person name="Luo H.-R."/>
        </authorList>
    </citation>
    <scope>NUCLEOTIDE SEQUENCE [LARGE SCALE GENOMIC DNA]</scope>
    <source>
        <strain evidence="2 3">N62</strain>
    </source>
</reference>
<dbReference type="Gene3D" id="3.40.50.1110">
    <property type="entry name" value="SGNH hydrolase"/>
    <property type="match status" value="1"/>
</dbReference>
<evidence type="ECO:0000313" key="3">
    <source>
        <dbReference type="Proteomes" id="UP000257127"/>
    </source>
</evidence>
<comment type="caution">
    <text evidence="2">The sequence shown here is derived from an EMBL/GenBank/DDBJ whole genome shotgun (WGS) entry which is preliminary data.</text>
</comment>
<dbReference type="Proteomes" id="UP000257127">
    <property type="component" value="Unassembled WGS sequence"/>
</dbReference>
<dbReference type="AlphaFoldDB" id="A0A3E1EUG0"/>
<dbReference type="InterPro" id="IPR014982">
    <property type="entry name" value="GSCFA"/>
</dbReference>
<feature type="domain" description="GSCFA" evidence="1">
    <location>
        <begin position="22"/>
        <end position="251"/>
    </location>
</feature>